<dbReference type="AlphaFoldDB" id="A0A6A6UXX5"/>
<gene>
    <name evidence="1" type="ORF">M011DRAFT_529377</name>
</gene>
<accession>A0A6A6UXX5</accession>
<proteinExistence type="predicted"/>
<name>A0A6A6UXX5_9PLEO</name>
<dbReference type="EMBL" id="MU006600">
    <property type="protein sequence ID" value="KAF2743128.1"/>
    <property type="molecule type" value="Genomic_DNA"/>
</dbReference>
<protein>
    <submittedName>
        <fullName evidence="1">Uncharacterized protein</fullName>
    </submittedName>
</protein>
<dbReference type="Proteomes" id="UP000799440">
    <property type="component" value="Unassembled WGS sequence"/>
</dbReference>
<keyword evidence="2" id="KW-1185">Reference proteome</keyword>
<reference evidence="1" key="1">
    <citation type="journal article" date="2020" name="Stud. Mycol.">
        <title>101 Dothideomycetes genomes: a test case for predicting lifestyles and emergence of pathogens.</title>
        <authorList>
            <person name="Haridas S."/>
            <person name="Albert R."/>
            <person name="Binder M."/>
            <person name="Bloem J."/>
            <person name="Labutti K."/>
            <person name="Salamov A."/>
            <person name="Andreopoulos B."/>
            <person name="Baker S."/>
            <person name="Barry K."/>
            <person name="Bills G."/>
            <person name="Bluhm B."/>
            <person name="Cannon C."/>
            <person name="Castanera R."/>
            <person name="Culley D."/>
            <person name="Daum C."/>
            <person name="Ezra D."/>
            <person name="Gonzalez J."/>
            <person name="Henrissat B."/>
            <person name="Kuo A."/>
            <person name="Liang C."/>
            <person name="Lipzen A."/>
            <person name="Lutzoni F."/>
            <person name="Magnuson J."/>
            <person name="Mondo S."/>
            <person name="Nolan M."/>
            <person name="Ohm R."/>
            <person name="Pangilinan J."/>
            <person name="Park H.-J."/>
            <person name="Ramirez L."/>
            <person name="Alfaro M."/>
            <person name="Sun H."/>
            <person name="Tritt A."/>
            <person name="Yoshinaga Y."/>
            <person name="Zwiers L.-H."/>
            <person name="Turgeon B."/>
            <person name="Goodwin S."/>
            <person name="Spatafora J."/>
            <person name="Crous P."/>
            <person name="Grigoriev I."/>
        </authorList>
    </citation>
    <scope>NUCLEOTIDE SEQUENCE</scope>
    <source>
        <strain evidence="1">CBS 119925</strain>
    </source>
</reference>
<sequence length="114" mass="12832">MDSRRQQKYNDAKYRALLKEEIISQARAKYAGQHSTRVGPFDVIIQQDGPGTESHARSLQASLVIYRDSRCTDLKVVESQRYYPGYNSQGLSADVTAAFESLLESLWTSGTRKA</sequence>
<organism evidence="1 2">
    <name type="scientific">Sporormia fimetaria CBS 119925</name>
    <dbReference type="NCBI Taxonomy" id="1340428"/>
    <lineage>
        <taxon>Eukaryota</taxon>
        <taxon>Fungi</taxon>
        <taxon>Dikarya</taxon>
        <taxon>Ascomycota</taxon>
        <taxon>Pezizomycotina</taxon>
        <taxon>Dothideomycetes</taxon>
        <taxon>Pleosporomycetidae</taxon>
        <taxon>Pleosporales</taxon>
        <taxon>Sporormiaceae</taxon>
        <taxon>Sporormia</taxon>
    </lineage>
</organism>
<evidence type="ECO:0000313" key="2">
    <source>
        <dbReference type="Proteomes" id="UP000799440"/>
    </source>
</evidence>
<evidence type="ECO:0000313" key="1">
    <source>
        <dbReference type="EMBL" id="KAF2743128.1"/>
    </source>
</evidence>